<feature type="signal peptide" evidence="1">
    <location>
        <begin position="1"/>
        <end position="23"/>
    </location>
</feature>
<sequence length="233" mass="25349" precursor="true">MMFRSLTFVLGLSTALLALTAMAEDSTSSADPLDTLMCERGKLLLNDSFATGPGKSWRIAKGKWESVDGATQGSELKEDMHGAVIRVNRPVRNFVVQYSFKLDGTKGTTLSINDAKGHNSRVLLNEKGFSVRKDDHDHAGPDKAELLQTVRTKIAPGQWHTLVVECNGPEFLARLDGKLVAYGSHKAIDVDKTNFGLTVGGESASFKNLSIWEAKPKSDWSATKAKIVAQSNK</sequence>
<dbReference type="SUPFAM" id="SSF49899">
    <property type="entry name" value="Concanavalin A-like lectins/glucanases"/>
    <property type="match status" value="1"/>
</dbReference>
<keyword evidence="1" id="KW-0732">Signal</keyword>
<evidence type="ECO:0000256" key="1">
    <source>
        <dbReference type="SAM" id="SignalP"/>
    </source>
</evidence>
<dbReference type="Pfam" id="PF06439">
    <property type="entry name" value="3keto-disac_hyd"/>
    <property type="match status" value="1"/>
</dbReference>
<dbReference type="InterPro" id="IPR013320">
    <property type="entry name" value="ConA-like_dom_sf"/>
</dbReference>
<dbReference type="InterPro" id="IPR010496">
    <property type="entry name" value="AL/BT2_dom"/>
</dbReference>
<dbReference type="KEGG" id="bvo:Pan97_38570"/>
<dbReference type="Gene3D" id="2.60.120.560">
    <property type="entry name" value="Exo-inulinase, domain 1"/>
    <property type="match status" value="1"/>
</dbReference>
<organism evidence="3 4">
    <name type="scientific">Bremerella volcania</name>
    <dbReference type="NCBI Taxonomy" id="2527984"/>
    <lineage>
        <taxon>Bacteria</taxon>
        <taxon>Pseudomonadati</taxon>
        <taxon>Planctomycetota</taxon>
        <taxon>Planctomycetia</taxon>
        <taxon>Pirellulales</taxon>
        <taxon>Pirellulaceae</taxon>
        <taxon>Bremerella</taxon>
    </lineage>
</organism>
<evidence type="ECO:0000313" key="4">
    <source>
        <dbReference type="Proteomes" id="UP000318626"/>
    </source>
</evidence>
<dbReference type="Proteomes" id="UP000318626">
    <property type="component" value="Chromosome"/>
</dbReference>
<reference evidence="4" key="1">
    <citation type="submission" date="2019-02" db="EMBL/GenBank/DDBJ databases">
        <title>Deep-cultivation of Planctomycetes and their phenomic and genomic characterization uncovers novel biology.</title>
        <authorList>
            <person name="Wiegand S."/>
            <person name="Jogler M."/>
            <person name="Boedeker C."/>
            <person name="Pinto D."/>
            <person name="Vollmers J."/>
            <person name="Rivas-Marin E."/>
            <person name="Kohn T."/>
            <person name="Peeters S.H."/>
            <person name="Heuer A."/>
            <person name="Rast P."/>
            <person name="Oberbeckmann S."/>
            <person name="Bunk B."/>
            <person name="Jeske O."/>
            <person name="Meyerdierks A."/>
            <person name="Storesund J.E."/>
            <person name="Kallscheuer N."/>
            <person name="Luecker S."/>
            <person name="Lage O.M."/>
            <person name="Pohl T."/>
            <person name="Merkel B.J."/>
            <person name="Hornburger P."/>
            <person name="Mueller R.-W."/>
            <person name="Bruemmer F."/>
            <person name="Labrenz M."/>
            <person name="Spormann A.M."/>
            <person name="Op den Camp H."/>
            <person name="Overmann J."/>
            <person name="Amann R."/>
            <person name="Jetten M.S.M."/>
            <person name="Mascher T."/>
            <person name="Medema M.H."/>
            <person name="Devos D.P."/>
            <person name="Kaster A.-K."/>
            <person name="Ovreas L."/>
            <person name="Rohde M."/>
            <person name="Galperin M.Y."/>
            <person name="Jogler C."/>
        </authorList>
    </citation>
    <scope>NUCLEOTIDE SEQUENCE [LARGE SCALE GENOMIC DNA]</scope>
    <source>
        <strain evidence="4">Pan97</strain>
    </source>
</reference>
<name>A0A518CC56_9BACT</name>
<dbReference type="GO" id="GO:0016787">
    <property type="term" value="F:hydrolase activity"/>
    <property type="evidence" value="ECO:0007669"/>
    <property type="project" value="InterPro"/>
</dbReference>
<feature type="chain" id="PRO_5021912366" description="3-keto-alpha-glucoside-1,2-lyase/3-keto-2-hydroxy-glucal hydratase domain-containing protein" evidence="1">
    <location>
        <begin position="24"/>
        <end position="233"/>
    </location>
</feature>
<evidence type="ECO:0000259" key="2">
    <source>
        <dbReference type="Pfam" id="PF06439"/>
    </source>
</evidence>
<keyword evidence="4" id="KW-1185">Reference proteome</keyword>
<protein>
    <recommendedName>
        <fullName evidence="2">3-keto-alpha-glucoside-1,2-lyase/3-keto-2-hydroxy-glucal hydratase domain-containing protein</fullName>
    </recommendedName>
</protein>
<accession>A0A518CC56</accession>
<gene>
    <name evidence="3" type="ORF">Pan97_38570</name>
</gene>
<evidence type="ECO:0000313" key="3">
    <source>
        <dbReference type="EMBL" id="QDU76800.1"/>
    </source>
</evidence>
<dbReference type="AlphaFoldDB" id="A0A518CC56"/>
<dbReference type="EMBL" id="CP036289">
    <property type="protein sequence ID" value="QDU76800.1"/>
    <property type="molecule type" value="Genomic_DNA"/>
</dbReference>
<proteinExistence type="predicted"/>
<dbReference type="RefSeq" id="WP_165698846.1">
    <property type="nucleotide sequence ID" value="NZ_CP036289.1"/>
</dbReference>
<feature type="domain" description="3-keto-alpha-glucoside-1,2-lyase/3-keto-2-hydroxy-glucal hydratase" evidence="2">
    <location>
        <begin position="56"/>
        <end position="211"/>
    </location>
</feature>